<feature type="transmembrane region" description="Helical" evidence="6">
    <location>
        <begin position="141"/>
        <end position="164"/>
    </location>
</feature>
<dbReference type="InterPro" id="IPR004896">
    <property type="entry name" value="PucC-rel"/>
</dbReference>
<keyword evidence="5 6" id="KW-0472">Membrane</keyword>
<feature type="transmembrane region" description="Helical" evidence="6">
    <location>
        <begin position="37"/>
        <end position="54"/>
    </location>
</feature>
<dbReference type="Proteomes" id="UP000199377">
    <property type="component" value="Unassembled WGS sequence"/>
</dbReference>
<organism evidence="7 8">
    <name type="scientific">Albimonas pacifica</name>
    <dbReference type="NCBI Taxonomy" id="1114924"/>
    <lineage>
        <taxon>Bacteria</taxon>
        <taxon>Pseudomonadati</taxon>
        <taxon>Pseudomonadota</taxon>
        <taxon>Alphaproteobacteria</taxon>
        <taxon>Rhodobacterales</taxon>
        <taxon>Paracoccaceae</taxon>
        <taxon>Albimonas</taxon>
    </lineage>
</organism>
<evidence type="ECO:0000256" key="3">
    <source>
        <dbReference type="ARBA" id="ARBA00022692"/>
    </source>
</evidence>
<comment type="subcellular location">
    <subcellularLocation>
        <location evidence="1">Membrane</location>
        <topology evidence="1">Multi-pass membrane protein</topology>
    </subcellularLocation>
</comment>
<dbReference type="AlphaFoldDB" id="A0A1I3CP55"/>
<feature type="transmembrane region" description="Helical" evidence="6">
    <location>
        <begin position="170"/>
        <end position="191"/>
    </location>
</feature>
<feature type="transmembrane region" description="Helical" evidence="6">
    <location>
        <begin position="103"/>
        <end position="129"/>
    </location>
</feature>
<dbReference type="EMBL" id="FOQH01000002">
    <property type="protein sequence ID" value="SFH76292.1"/>
    <property type="molecule type" value="Genomic_DNA"/>
</dbReference>
<keyword evidence="3 6" id="KW-0812">Transmembrane</keyword>
<keyword evidence="4 6" id="KW-1133">Transmembrane helix</keyword>
<evidence type="ECO:0000256" key="2">
    <source>
        <dbReference type="ARBA" id="ARBA00008412"/>
    </source>
</evidence>
<feature type="transmembrane region" description="Helical" evidence="6">
    <location>
        <begin position="292"/>
        <end position="311"/>
    </location>
</feature>
<dbReference type="PIRSF" id="PIRSF016565">
    <property type="entry name" value="PucC"/>
    <property type="match status" value="1"/>
</dbReference>
<dbReference type="GO" id="GO:0016020">
    <property type="term" value="C:membrane"/>
    <property type="evidence" value="ECO:0007669"/>
    <property type="project" value="UniProtKB-SubCell"/>
</dbReference>
<dbReference type="OrthoDB" id="5800821at2"/>
<dbReference type="RefSeq" id="WP_092857940.1">
    <property type="nucleotide sequence ID" value="NZ_FOQH01000002.1"/>
</dbReference>
<proteinExistence type="inferred from homology"/>
<evidence type="ECO:0000256" key="4">
    <source>
        <dbReference type="ARBA" id="ARBA00022989"/>
    </source>
</evidence>
<dbReference type="Gene3D" id="1.20.1250.20">
    <property type="entry name" value="MFS general substrate transporter like domains"/>
    <property type="match status" value="1"/>
</dbReference>
<keyword evidence="8" id="KW-1185">Reference proteome</keyword>
<protein>
    <submittedName>
        <fullName evidence="7">MFS transporter, BCD family, chlorophyll transporter</fullName>
    </submittedName>
</protein>
<evidence type="ECO:0000313" key="8">
    <source>
        <dbReference type="Proteomes" id="UP000199377"/>
    </source>
</evidence>
<dbReference type="InterPro" id="IPR036259">
    <property type="entry name" value="MFS_trans_sf"/>
</dbReference>
<accession>A0A1I3CP55</accession>
<dbReference type="PANTHER" id="PTHR23538:SF1">
    <property type="entry name" value="44.5 KD BACTERIOCHLOROPHYLL SYNTHASE SUBUNIT"/>
    <property type="match status" value="1"/>
</dbReference>
<dbReference type="InterPro" id="IPR026036">
    <property type="entry name" value="PucC"/>
</dbReference>
<feature type="transmembrane region" description="Helical" evidence="6">
    <location>
        <begin position="323"/>
        <end position="346"/>
    </location>
</feature>
<evidence type="ECO:0000256" key="5">
    <source>
        <dbReference type="ARBA" id="ARBA00023136"/>
    </source>
</evidence>
<sequence length="438" mass="43476">MTLGWFGIIRLGLVQMAIGSVIVLTTSTLNRVMAVELALPAALPGLLVGLHYAVQLSRPEWGRRSDAGGRRTPWILRGMAALAAGGALAAISVALMAQATAPGVALAVAAFALIGAGAGAAGTSMLALLASAVAPGRRAAAATLTWLMMIAGIALTAGAVGAALEPYSHARLVAVVAVAVLAAFLLAALAVRGLERRLAPPAAPAGPRPSLPIVLRQIWAEPPARRFTVFVFVSMVAYFMQELILEPYAGHVFGFSPGASTALSGMQNGGVFAGMVTVGIAVSGFRLGSLRLWTVGGCLASALALVAVAALGAQGPGAPLAPAVVALGFANGVFAVSAIGSMMQLVGQGRAGRDGARMGVWGAAQAVAAGLGGFAGAALVDLARLGLAAPAAYGLVFLLEAALFLVAARLALAAVVAAPSRPVPAAPIPAAPVLVPGE</sequence>
<reference evidence="7 8" key="1">
    <citation type="submission" date="2016-10" db="EMBL/GenBank/DDBJ databases">
        <authorList>
            <person name="de Groot N.N."/>
        </authorList>
    </citation>
    <scope>NUCLEOTIDE SEQUENCE [LARGE SCALE GENOMIC DNA]</scope>
    <source>
        <strain evidence="7 8">CGMCC 1.11030</strain>
    </source>
</reference>
<feature type="transmembrane region" description="Helical" evidence="6">
    <location>
        <begin position="227"/>
        <end position="245"/>
    </location>
</feature>
<gene>
    <name evidence="7" type="ORF">SAMN05216258_102122</name>
</gene>
<evidence type="ECO:0000256" key="6">
    <source>
        <dbReference type="SAM" id="Phobius"/>
    </source>
</evidence>
<evidence type="ECO:0000313" key="7">
    <source>
        <dbReference type="EMBL" id="SFH76292.1"/>
    </source>
</evidence>
<name>A0A1I3CP55_9RHOB</name>
<dbReference type="SUPFAM" id="SSF103473">
    <property type="entry name" value="MFS general substrate transporter"/>
    <property type="match status" value="1"/>
</dbReference>
<feature type="transmembrane region" description="Helical" evidence="6">
    <location>
        <begin position="74"/>
        <end position="97"/>
    </location>
</feature>
<feature type="transmembrane region" description="Helical" evidence="6">
    <location>
        <begin position="265"/>
        <end position="285"/>
    </location>
</feature>
<dbReference type="Pfam" id="PF03209">
    <property type="entry name" value="PUCC"/>
    <property type="match status" value="1"/>
</dbReference>
<dbReference type="PANTHER" id="PTHR23538">
    <property type="entry name" value="44.5 KD BACTERIOCHLOROPHYLL SYNTHASE SUBUNIT"/>
    <property type="match status" value="1"/>
</dbReference>
<dbReference type="STRING" id="1114924.SAMN05216258_102122"/>
<comment type="similarity">
    <text evidence="2">Belongs to the PucC family.</text>
</comment>
<evidence type="ECO:0000256" key="1">
    <source>
        <dbReference type="ARBA" id="ARBA00004141"/>
    </source>
</evidence>
<feature type="transmembrane region" description="Helical" evidence="6">
    <location>
        <begin position="392"/>
        <end position="412"/>
    </location>
</feature>
<feature type="transmembrane region" description="Helical" evidence="6">
    <location>
        <begin position="7"/>
        <end position="25"/>
    </location>
</feature>
<dbReference type="CDD" id="cd06176">
    <property type="entry name" value="MFS_BCD_PucC-like"/>
    <property type="match status" value="1"/>
</dbReference>
<feature type="transmembrane region" description="Helical" evidence="6">
    <location>
        <begin position="358"/>
        <end position="380"/>
    </location>
</feature>